<organism evidence="7 8">
    <name type="scientific">Micromonospora humidisoli</name>
    <dbReference type="NCBI Taxonomy" id="2807622"/>
    <lineage>
        <taxon>Bacteria</taxon>
        <taxon>Bacillati</taxon>
        <taxon>Actinomycetota</taxon>
        <taxon>Actinomycetes</taxon>
        <taxon>Micromonosporales</taxon>
        <taxon>Micromonosporaceae</taxon>
        <taxon>Micromonospora</taxon>
    </lineage>
</organism>
<name>A0ABS2JFT9_9ACTN</name>
<feature type="transmembrane region" description="Helical" evidence="5">
    <location>
        <begin position="327"/>
        <end position="348"/>
    </location>
</feature>
<dbReference type="InterPro" id="IPR036259">
    <property type="entry name" value="MFS_trans_sf"/>
</dbReference>
<dbReference type="InterPro" id="IPR020846">
    <property type="entry name" value="MFS_dom"/>
</dbReference>
<dbReference type="PANTHER" id="PTHR23542:SF1">
    <property type="entry name" value="MAJOR FACILITATOR SUPERFAMILY (MFS) PROFILE DOMAIN-CONTAINING PROTEIN"/>
    <property type="match status" value="1"/>
</dbReference>
<evidence type="ECO:0000313" key="7">
    <source>
        <dbReference type="EMBL" id="MBM7085380.1"/>
    </source>
</evidence>
<dbReference type="InterPro" id="IPR011701">
    <property type="entry name" value="MFS"/>
</dbReference>
<evidence type="ECO:0000256" key="4">
    <source>
        <dbReference type="ARBA" id="ARBA00023136"/>
    </source>
</evidence>
<dbReference type="PANTHER" id="PTHR23542">
    <property type="match status" value="1"/>
</dbReference>
<comment type="subcellular location">
    <subcellularLocation>
        <location evidence="1">Cell membrane</location>
        <topology evidence="1">Multi-pass membrane protein</topology>
    </subcellularLocation>
</comment>
<dbReference type="Pfam" id="PF07690">
    <property type="entry name" value="MFS_1"/>
    <property type="match status" value="1"/>
</dbReference>
<evidence type="ECO:0000313" key="8">
    <source>
        <dbReference type="Proteomes" id="UP000809587"/>
    </source>
</evidence>
<evidence type="ECO:0000256" key="2">
    <source>
        <dbReference type="ARBA" id="ARBA00022692"/>
    </source>
</evidence>
<dbReference type="Gene3D" id="1.20.1250.20">
    <property type="entry name" value="MFS general substrate transporter like domains"/>
    <property type="match status" value="1"/>
</dbReference>
<evidence type="ECO:0000259" key="6">
    <source>
        <dbReference type="PROSITE" id="PS50850"/>
    </source>
</evidence>
<dbReference type="EMBL" id="JAFEUO010000006">
    <property type="protein sequence ID" value="MBM7085380.1"/>
    <property type="molecule type" value="Genomic_DNA"/>
</dbReference>
<evidence type="ECO:0000256" key="1">
    <source>
        <dbReference type="ARBA" id="ARBA00004651"/>
    </source>
</evidence>
<feature type="transmembrane region" description="Helical" evidence="5">
    <location>
        <begin position="360"/>
        <end position="382"/>
    </location>
</feature>
<dbReference type="PROSITE" id="PS50850">
    <property type="entry name" value="MFS"/>
    <property type="match status" value="1"/>
</dbReference>
<comment type="caution">
    <text evidence="7">The sequence shown here is derived from an EMBL/GenBank/DDBJ whole genome shotgun (WGS) entry which is preliminary data.</text>
</comment>
<keyword evidence="3 5" id="KW-1133">Transmembrane helix</keyword>
<keyword evidence="2 5" id="KW-0812">Transmembrane</keyword>
<feature type="transmembrane region" description="Helical" evidence="5">
    <location>
        <begin position="41"/>
        <end position="66"/>
    </location>
</feature>
<proteinExistence type="predicted"/>
<feature type="transmembrane region" description="Helical" evidence="5">
    <location>
        <begin position="72"/>
        <end position="94"/>
    </location>
</feature>
<feature type="transmembrane region" description="Helical" evidence="5">
    <location>
        <begin position="304"/>
        <end position="321"/>
    </location>
</feature>
<feature type="transmembrane region" description="Helical" evidence="5">
    <location>
        <begin position="388"/>
        <end position="411"/>
    </location>
</feature>
<keyword evidence="8" id="KW-1185">Reference proteome</keyword>
<protein>
    <recommendedName>
        <fullName evidence="6">Major facilitator superfamily (MFS) profile domain-containing protein</fullName>
    </recommendedName>
</protein>
<accession>A0ABS2JFT9</accession>
<evidence type="ECO:0000256" key="3">
    <source>
        <dbReference type="ARBA" id="ARBA00022989"/>
    </source>
</evidence>
<keyword evidence="4 5" id="KW-0472">Membrane</keyword>
<reference evidence="7 8" key="1">
    <citation type="submission" date="2021-02" db="EMBL/GenBank/DDBJ databases">
        <authorList>
            <person name="Lee D.-H."/>
        </authorList>
    </citation>
    <scope>NUCLEOTIDE SEQUENCE [LARGE SCALE GENOMIC DNA]</scope>
    <source>
        <strain evidence="7 8">MMS20-R2-29</strain>
    </source>
</reference>
<dbReference type="SUPFAM" id="SSF103473">
    <property type="entry name" value="MFS general substrate transporter"/>
    <property type="match status" value="1"/>
</dbReference>
<feature type="transmembrane region" description="Helical" evidence="5">
    <location>
        <begin position="173"/>
        <end position="194"/>
    </location>
</feature>
<feature type="transmembrane region" description="Helical" evidence="5">
    <location>
        <begin position="238"/>
        <end position="264"/>
    </location>
</feature>
<evidence type="ECO:0000256" key="5">
    <source>
        <dbReference type="SAM" id="Phobius"/>
    </source>
</evidence>
<feature type="domain" description="Major facilitator superfamily (MFS) profile" evidence="6">
    <location>
        <begin position="185"/>
        <end position="419"/>
    </location>
</feature>
<gene>
    <name evidence="7" type="ORF">JQN84_22920</name>
</gene>
<dbReference type="RefSeq" id="WP_204960580.1">
    <property type="nucleotide sequence ID" value="NZ_JAFEUO010000006.1"/>
</dbReference>
<feature type="transmembrane region" description="Helical" evidence="5">
    <location>
        <begin position="270"/>
        <end position="292"/>
    </location>
</feature>
<dbReference type="Proteomes" id="UP000809587">
    <property type="component" value="Unassembled WGS sequence"/>
</dbReference>
<sequence>MTTVRLWWAALWKGGSVATSQVDLSGRAGTPLRAILRSPGWVGWAVATFGARLPVAMAPLALVFAGRALSDGYLLSGLLVGAHTIGEAVAAPAAGALIDRWDPRRILAGCLAAEALLFLAAAVVVGTGGGTALLVVLVALAGAVPAGAPGGLRSMLTHLVDAAVLPRALSLDTVLNQVCWGLGPVLVGVTVAAVSPAAGVGLTALPAAIAAGATLRLPDPTSARPATGRSRVLPVLRLLARTLALTAALRVLLGVLTVAAVPLFSGSGQASLAGLALAAYAIGTGLGSVLYSLRGWPGGYQRQADVALLVLGLVVALAVVARPHAVALLALYAVAGFFEGPTVLARSLHLERVLPADRRATGFSLQYAAIGWGFAVGSMLLAPLLTRWGAATVVTGAGLAVAALALAATLLPSRPDRGR</sequence>